<dbReference type="InterPro" id="IPR014284">
    <property type="entry name" value="RNA_pol_sigma-70_dom"/>
</dbReference>
<dbReference type="InterPro" id="IPR013325">
    <property type="entry name" value="RNA_pol_sigma_r2"/>
</dbReference>
<keyword evidence="3" id="KW-1185">Reference proteome</keyword>
<dbReference type="Proteomes" id="UP000001319">
    <property type="component" value="Chromosome"/>
</dbReference>
<reference evidence="2 3" key="1">
    <citation type="journal article" date="2008" name="DNA Res.">
        <title>Complete genome sequence of Finegoldia magna, an anaerobic opportunistic pathogen.</title>
        <authorList>
            <person name="Goto T."/>
            <person name="Yamashita A."/>
            <person name="Hirakawa H."/>
            <person name="Matsutani M."/>
            <person name="Todo K."/>
            <person name="Ohshima K."/>
            <person name="Toh H."/>
            <person name="Miyamoto K."/>
            <person name="Kuhara S."/>
            <person name="Hattori M."/>
            <person name="Shimizu T."/>
            <person name="Akimoto S."/>
        </authorList>
    </citation>
    <scope>NUCLEOTIDE SEQUENCE [LARGE SCALE GENOMIC DNA]</scope>
    <source>
        <strain evidence="3">ATCC 29328 / DSM 20472 / WAL 2508</strain>
    </source>
</reference>
<dbReference type="AlphaFoldDB" id="B0S3J3"/>
<feature type="domain" description="RNA polymerase sigma factor 70 region 4 type 2" evidence="1">
    <location>
        <begin position="126"/>
        <end position="178"/>
    </location>
</feature>
<dbReference type="SUPFAM" id="SSF88659">
    <property type="entry name" value="Sigma3 and sigma4 domains of RNA polymerase sigma factors"/>
    <property type="match status" value="1"/>
</dbReference>
<dbReference type="SUPFAM" id="SSF88946">
    <property type="entry name" value="Sigma2 domain of RNA polymerase sigma factors"/>
    <property type="match status" value="1"/>
</dbReference>
<dbReference type="NCBIfam" id="TIGR02937">
    <property type="entry name" value="sigma70-ECF"/>
    <property type="match status" value="1"/>
</dbReference>
<sequence length="182" mass="22278">MEIMKYDEIDYIVNKKILNDKRIYKAFEPLIISSIKNYYDRTDIFEELVDDGKTEIMYAIMEYDASKKVPFNYYLKQRLRFFYLKKNPRRSVASLNFTNEDGDEIMNLIESDENIEKDFEDRLEIKQLYERVRKLPEKQQKIIYENFLREKSAREICQKLNMKQSTFYNTRSKALENLRKMY</sequence>
<evidence type="ECO:0000313" key="3">
    <source>
        <dbReference type="Proteomes" id="UP000001319"/>
    </source>
</evidence>
<dbReference type="InterPro" id="IPR013324">
    <property type="entry name" value="RNA_pol_sigma_r3/r4-like"/>
</dbReference>
<dbReference type="GO" id="GO:0016987">
    <property type="term" value="F:sigma factor activity"/>
    <property type="evidence" value="ECO:0007669"/>
    <property type="project" value="InterPro"/>
</dbReference>
<organism evidence="2 3">
    <name type="scientific">Finegoldia magna (strain ATCC 29328 / DSM 20472 / WAL 2508)</name>
    <name type="common">Peptostreptococcus magnus</name>
    <dbReference type="NCBI Taxonomy" id="334413"/>
    <lineage>
        <taxon>Bacteria</taxon>
        <taxon>Bacillati</taxon>
        <taxon>Bacillota</taxon>
        <taxon>Tissierellia</taxon>
        <taxon>Tissierellales</taxon>
        <taxon>Peptoniphilaceae</taxon>
        <taxon>Finegoldia</taxon>
    </lineage>
</organism>
<dbReference type="Pfam" id="PF08281">
    <property type="entry name" value="Sigma70_r4_2"/>
    <property type="match status" value="1"/>
</dbReference>
<name>B0S3J3_FINM2</name>
<dbReference type="Gene3D" id="1.20.140.160">
    <property type="match status" value="1"/>
</dbReference>
<gene>
    <name evidence="2" type="ordered locus">FMG_1515</name>
</gene>
<evidence type="ECO:0000259" key="1">
    <source>
        <dbReference type="Pfam" id="PF08281"/>
    </source>
</evidence>
<protein>
    <submittedName>
        <fullName evidence="2">Putative RNA polymerase sigma factor</fullName>
    </submittedName>
</protein>
<dbReference type="InterPro" id="IPR013249">
    <property type="entry name" value="RNA_pol_sigma70_r4_t2"/>
</dbReference>
<dbReference type="GO" id="GO:0006352">
    <property type="term" value="P:DNA-templated transcription initiation"/>
    <property type="evidence" value="ECO:0007669"/>
    <property type="project" value="InterPro"/>
</dbReference>
<dbReference type="EMBL" id="AP008971">
    <property type="protein sequence ID" value="BAG08933.1"/>
    <property type="molecule type" value="Genomic_DNA"/>
</dbReference>
<proteinExistence type="predicted"/>
<dbReference type="eggNOG" id="COG1595">
    <property type="taxonomic scope" value="Bacteria"/>
</dbReference>
<dbReference type="STRING" id="334413.FMG_1515"/>
<dbReference type="KEGG" id="fma:FMG_1515"/>
<dbReference type="HOGENOM" id="CLU_107136_1_1_9"/>
<dbReference type="GO" id="GO:0003677">
    <property type="term" value="F:DNA binding"/>
    <property type="evidence" value="ECO:0007669"/>
    <property type="project" value="InterPro"/>
</dbReference>
<evidence type="ECO:0000313" key="2">
    <source>
        <dbReference type="EMBL" id="BAG08933.1"/>
    </source>
</evidence>
<accession>B0S3J3</accession>